<reference evidence="7 8" key="1">
    <citation type="submission" date="2014-04" db="EMBL/GenBank/DDBJ databases">
        <authorList>
            <person name="Sears C."/>
            <person name="Carroll K."/>
            <person name="Sack B.R."/>
            <person name="Qadri F."/>
            <person name="Myers L.L."/>
            <person name="Chung G.-T."/>
            <person name="Escheverria P."/>
            <person name="Fraser C.M."/>
            <person name="Sadzewicz L."/>
            <person name="Shefchek K.A."/>
            <person name="Tallon L."/>
            <person name="Das S.P."/>
            <person name="Daugherty S."/>
            <person name="Mongodin E.F."/>
        </authorList>
    </citation>
    <scope>NUCLEOTIDE SEQUENCE [LARGE SCALE GENOMIC DNA]</scope>
    <source>
        <strain evidence="7 8">3978 T3 ii</strain>
    </source>
</reference>
<keyword evidence="5 6" id="KW-0472">Membrane</keyword>
<feature type="transmembrane region" description="Helical" evidence="6">
    <location>
        <begin position="257"/>
        <end position="274"/>
    </location>
</feature>
<keyword evidence="2" id="KW-1003">Cell membrane</keyword>
<evidence type="ECO:0000256" key="5">
    <source>
        <dbReference type="ARBA" id="ARBA00023136"/>
    </source>
</evidence>
<feature type="transmembrane region" description="Helical" evidence="6">
    <location>
        <begin position="234"/>
        <end position="251"/>
    </location>
</feature>
<dbReference type="GO" id="GO:0005886">
    <property type="term" value="C:plasma membrane"/>
    <property type="evidence" value="ECO:0007669"/>
    <property type="project" value="UniProtKB-SubCell"/>
</dbReference>
<feature type="transmembrane region" description="Helical" evidence="6">
    <location>
        <begin position="7"/>
        <end position="26"/>
    </location>
</feature>
<feature type="transmembrane region" description="Helical" evidence="6">
    <location>
        <begin position="326"/>
        <end position="343"/>
    </location>
</feature>
<evidence type="ECO:0000256" key="4">
    <source>
        <dbReference type="ARBA" id="ARBA00022989"/>
    </source>
</evidence>
<dbReference type="AlphaFoldDB" id="A0A078RVL7"/>
<protein>
    <submittedName>
        <fullName evidence="7">Polysaccharide biosynthesis family protein</fullName>
    </submittedName>
</protein>
<comment type="caution">
    <text evidence="7">The sequence shown here is derived from an EMBL/GenBank/DDBJ whole genome shotgun (WGS) entry which is preliminary data.</text>
</comment>
<evidence type="ECO:0000256" key="3">
    <source>
        <dbReference type="ARBA" id="ARBA00022692"/>
    </source>
</evidence>
<evidence type="ECO:0000256" key="1">
    <source>
        <dbReference type="ARBA" id="ARBA00004651"/>
    </source>
</evidence>
<feature type="transmembrane region" description="Helical" evidence="6">
    <location>
        <begin position="383"/>
        <end position="401"/>
    </location>
</feature>
<dbReference type="Pfam" id="PF01943">
    <property type="entry name" value="Polysacc_synt"/>
    <property type="match status" value="1"/>
</dbReference>
<feature type="transmembrane region" description="Helical" evidence="6">
    <location>
        <begin position="437"/>
        <end position="456"/>
    </location>
</feature>
<sequence>MREFLKSFFSFGVATSIEKILAFILLPIYTRLFTTTEYGMIDLCQVLMGIVSVFALLQLETSLQRYYYKWEGDDKKIFLFSILITVISLSFFFSIIICLLSYYISSLLFSSSAYYLLVILSAIQLPFINFSMLGLIILRYEKKNLLFTYQVILKVVLLLLSVFVFVVFMDGGLEWVLICQLLTLVLTSIVLYTNIKQYLLFSFSWKNLMMSFSYALPQFPARVGSVMMVYSNRLFMVFFLTTSIIGLYSFSLKLASGVQILGTAFMMAWLPFMYQQFAKENHRLLFAKFMPLVSCFLFLLVSVLSLLSEDIVSIVAGPDFFYSYKYIGSLSLYFALTIIKEVIDIGPKYTEKTKYVSYNYFVSLIVNVVSMYLFIVFWGIEGVIYSMILTYLILVVISWIVSNKLYYIPFSKFYFVILILPALSISMSVMNCNMTPMTRYIILILAVAFYGIEMYMNYKKVKLYLS</sequence>
<dbReference type="PANTHER" id="PTHR30250:SF11">
    <property type="entry name" value="O-ANTIGEN TRANSPORTER-RELATED"/>
    <property type="match status" value="1"/>
</dbReference>
<feature type="transmembrane region" description="Helical" evidence="6">
    <location>
        <begin position="145"/>
        <end position="169"/>
    </location>
</feature>
<comment type="subcellular location">
    <subcellularLocation>
        <location evidence="1">Cell membrane</location>
        <topology evidence="1">Multi-pass membrane protein</topology>
    </subcellularLocation>
</comment>
<dbReference type="Proteomes" id="UP000028013">
    <property type="component" value="Unassembled WGS sequence"/>
</dbReference>
<dbReference type="PATRIC" id="fig|1339349.3.peg.3357"/>
<feature type="transmembrane region" description="Helical" evidence="6">
    <location>
        <begin position="38"/>
        <end position="57"/>
    </location>
</feature>
<feature type="transmembrane region" description="Helical" evidence="6">
    <location>
        <begin position="175"/>
        <end position="195"/>
    </location>
</feature>
<dbReference type="InterPro" id="IPR050833">
    <property type="entry name" value="Poly_Biosynth_Transport"/>
</dbReference>
<keyword evidence="3 6" id="KW-0812">Transmembrane</keyword>
<feature type="transmembrane region" description="Helical" evidence="6">
    <location>
        <begin position="413"/>
        <end position="431"/>
    </location>
</feature>
<proteinExistence type="predicted"/>
<dbReference type="InterPro" id="IPR002797">
    <property type="entry name" value="Polysacc_synth"/>
</dbReference>
<dbReference type="RefSeq" id="WP_005836965.1">
    <property type="nucleotide sequence ID" value="NZ_JNHN01000179.1"/>
</dbReference>
<keyword evidence="4 6" id="KW-1133">Transmembrane helix</keyword>
<dbReference type="EMBL" id="JNHN01000179">
    <property type="protein sequence ID" value="KDS48550.1"/>
    <property type="molecule type" value="Genomic_DNA"/>
</dbReference>
<evidence type="ECO:0000313" key="8">
    <source>
        <dbReference type="Proteomes" id="UP000028013"/>
    </source>
</evidence>
<accession>A0A078RVL7</accession>
<feature type="transmembrane region" description="Helical" evidence="6">
    <location>
        <begin position="355"/>
        <end position="377"/>
    </location>
</feature>
<gene>
    <name evidence="7" type="ORF">M094_2236</name>
</gene>
<evidence type="ECO:0000256" key="2">
    <source>
        <dbReference type="ARBA" id="ARBA00022475"/>
    </source>
</evidence>
<evidence type="ECO:0000256" key="6">
    <source>
        <dbReference type="SAM" id="Phobius"/>
    </source>
</evidence>
<organism evidence="7 8">
    <name type="scientific">Bacteroides uniformis str. 3978 T3 ii</name>
    <dbReference type="NCBI Taxonomy" id="1339349"/>
    <lineage>
        <taxon>Bacteria</taxon>
        <taxon>Pseudomonadati</taxon>
        <taxon>Bacteroidota</taxon>
        <taxon>Bacteroidia</taxon>
        <taxon>Bacteroidales</taxon>
        <taxon>Bacteroidaceae</taxon>
        <taxon>Bacteroides</taxon>
    </lineage>
</organism>
<dbReference type="GeneID" id="29794380"/>
<evidence type="ECO:0000313" key="7">
    <source>
        <dbReference type="EMBL" id="KDS48550.1"/>
    </source>
</evidence>
<feature type="transmembrane region" description="Helical" evidence="6">
    <location>
        <begin position="286"/>
        <end position="306"/>
    </location>
</feature>
<dbReference type="PANTHER" id="PTHR30250">
    <property type="entry name" value="PST FAMILY PREDICTED COLANIC ACID TRANSPORTER"/>
    <property type="match status" value="1"/>
</dbReference>
<feature type="transmembrane region" description="Helical" evidence="6">
    <location>
        <begin position="77"/>
        <end position="102"/>
    </location>
</feature>
<name>A0A078RVL7_BACUN</name>
<feature type="transmembrane region" description="Helical" evidence="6">
    <location>
        <begin position="114"/>
        <end position="138"/>
    </location>
</feature>